<gene>
    <name evidence="4" type="ORF">HannXRQ_Chr07g0195961</name>
    <name evidence="3" type="ORF">HanXRQr2_Chr07g0302991</name>
</gene>
<dbReference type="EMBL" id="MNCJ02000322">
    <property type="protein sequence ID" value="KAF5799304.1"/>
    <property type="molecule type" value="Genomic_DNA"/>
</dbReference>
<dbReference type="PANTHER" id="PTHR33701">
    <property type="entry name" value="TRANSMEMBRANE PROTEIN"/>
    <property type="match status" value="1"/>
</dbReference>
<dbReference type="OrthoDB" id="1939750at2759"/>
<feature type="compositionally biased region" description="Basic and acidic residues" evidence="2">
    <location>
        <begin position="7"/>
        <end position="18"/>
    </location>
</feature>
<feature type="compositionally biased region" description="Basic and acidic residues" evidence="2">
    <location>
        <begin position="182"/>
        <end position="197"/>
    </location>
</feature>
<dbReference type="AlphaFoldDB" id="A0A251UC88"/>
<evidence type="ECO:0000313" key="3">
    <source>
        <dbReference type="EMBL" id="KAF5799304.1"/>
    </source>
</evidence>
<feature type="compositionally biased region" description="Basic and acidic residues" evidence="2">
    <location>
        <begin position="207"/>
        <end position="222"/>
    </location>
</feature>
<organism evidence="4 5">
    <name type="scientific">Helianthus annuus</name>
    <name type="common">Common sunflower</name>
    <dbReference type="NCBI Taxonomy" id="4232"/>
    <lineage>
        <taxon>Eukaryota</taxon>
        <taxon>Viridiplantae</taxon>
        <taxon>Streptophyta</taxon>
        <taxon>Embryophyta</taxon>
        <taxon>Tracheophyta</taxon>
        <taxon>Spermatophyta</taxon>
        <taxon>Magnoliopsida</taxon>
        <taxon>eudicotyledons</taxon>
        <taxon>Gunneridae</taxon>
        <taxon>Pentapetalae</taxon>
        <taxon>asterids</taxon>
        <taxon>campanulids</taxon>
        <taxon>Asterales</taxon>
        <taxon>Asteraceae</taxon>
        <taxon>Asteroideae</taxon>
        <taxon>Heliantheae alliance</taxon>
        <taxon>Heliantheae</taxon>
        <taxon>Helianthus</taxon>
    </lineage>
</organism>
<feature type="coiled-coil region" evidence="1">
    <location>
        <begin position="58"/>
        <end position="106"/>
    </location>
</feature>
<reference evidence="4" key="2">
    <citation type="submission" date="2017-02" db="EMBL/GenBank/DDBJ databases">
        <title>Sunflower complete genome.</title>
        <authorList>
            <person name="Langlade N."/>
            <person name="Munos S."/>
        </authorList>
    </citation>
    <scope>NUCLEOTIDE SEQUENCE [LARGE SCALE GENOMIC DNA]</scope>
    <source>
        <tissue evidence="4">Leaves</tissue>
    </source>
</reference>
<name>A0A251UC88_HELAN</name>
<dbReference type="InParanoid" id="A0A251UC88"/>
<proteinExistence type="predicted"/>
<evidence type="ECO:0000256" key="2">
    <source>
        <dbReference type="SAM" id="MobiDB-lite"/>
    </source>
</evidence>
<dbReference type="EMBL" id="CM007896">
    <property type="protein sequence ID" value="OTG20699.1"/>
    <property type="molecule type" value="Genomic_DNA"/>
</dbReference>
<protein>
    <submittedName>
        <fullName evidence="4">Uncharacterized protein</fullName>
    </submittedName>
</protein>
<keyword evidence="5" id="KW-1185">Reference proteome</keyword>
<reference evidence="3" key="3">
    <citation type="submission" date="2020-06" db="EMBL/GenBank/DDBJ databases">
        <title>Helianthus annuus Genome sequencing and assembly Release 2.</title>
        <authorList>
            <person name="Gouzy J."/>
            <person name="Langlade N."/>
            <person name="Munos S."/>
        </authorList>
    </citation>
    <scope>NUCLEOTIDE SEQUENCE</scope>
    <source>
        <tissue evidence="3">Leaves</tissue>
    </source>
</reference>
<reference evidence="3 5" key="1">
    <citation type="journal article" date="2017" name="Nature">
        <title>The sunflower genome provides insights into oil metabolism, flowering and Asterid evolution.</title>
        <authorList>
            <person name="Badouin H."/>
            <person name="Gouzy J."/>
            <person name="Grassa C.J."/>
            <person name="Murat F."/>
            <person name="Staton S.E."/>
            <person name="Cottret L."/>
            <person name="Lelandais-Briere C."/>
            <person name="Owens G.L."/>
            <person name="Carrere S."/>
            <person name="Mayjonade B."/>
            <person name="Legrand L."/>
            <person name="Gill N."/>
            <person name="Kane N.C."/>
            <person name="Bowers J.E."/>
            <person name="Hubner S."/>
            <person name="Bellec A."/>
            <person name="Berard A."/>
            <person name="Berges H."/>
            <person name="Blanchet N."/>
            <person name="Boniface M.C."/>
            <person name="Brunel D."/>
            <person name="Catrice O."/>
            <person name="Chaidir N."/>
            <person name="Claudel C."/>
            <person name="Donnadieu C."/>
            <person name="Faraut T."/>
            <person name="Fievet G."/>
            <person name="Helmstetter N."/>
            <person name="King M."/>
            <person name="Knapp S.J."/>
            <person name="Lai Z."/>
            <person name="Le Paslier M.C."/>
            <person name="Lippi Y."/>
            <person name="Lorenzon L."/>
            <person name="Mandel J.R."/>
            <person name="Marage G."/>
            <person name="Marchand G."/>
            <person name="Marquand E."/>
            <person name="Bret-Mestries E."/>
            <person name="Morien E."/>
            <person name="Nambeesan S."/>
            <person name="Nguyen T."/>
            <person name="Pegot-Espagnet P."/>
            <person name="Pouilly N."/>
            <person name="Raftis F."/>
            <person name="Sallet E."/>
            <person name="Schiex T."/>
            <person name="Thomas J."/>
            <person name="Vandecasteele C."/>
            <person name="Vares D."/>
            <person name="Vear F."/>
            <person name="Vautrin S."/>
            <person name="Crespi M."/>
            <person name="Mangin B."/>
            <person name="Burke J.M."/>
            <person name="Salse J."/>
            <person name="Munos S."/>
            <person name="Vincourt P."/>
            <person name="Rieseberg L.H."/>
            <person name="Langlade N.B."/>
        </authorList>
    </citation>
    <scope>NUCLEOTIDE SEQUENCE [LARGE SCALE GENOMIC DNA]</scope>
    <source>
        <strain evidence="5">cv. SF193</strain>
        <tissue evidence="3">Leaves</tissue>
    </source>
</reference>
<dbReference type="Proteomes" id="UP000215914">
    <property type="component" value="Chromosome 7"/>
</dbReference>
<feature type="region of interest" description="Disordered" evidence="2">
    <location>
        <begin position="1"/>
        <end position="20"/>
    </location>
</feature>
<dbReference type="PANTHER" id="PTHR33701:SF2">
    <property type="entry name" value="TRANSMEMBRANE PROTEIN"/>
    <property type="match status" value="1"/>
</dbReference>
<accession>A0A251UC88</accession>
<keyword evidence="1" id="KW-0175">Coiled coil</keyword>
<dbReference type="OMA" id="NEITHDA"/>
<sequence length="316" mass="35625">MEVQLKNAREKVKNKKQESMVADDSFSSKWSEKRLDKDEGLRTVECLRGRLLAERAASKAANDESEQIGKKVTELEKQLKMEIKSRNKAEKRLKILMKKLESLNISYVSGDECSSISERSEISSVSSSKSQHQMELQKTQISNISKSVTDTHISGKRHNCPLDEGNLGSFDEGISGNSNDNECQKDGDEDFLKKEDDNGSNYYSTKNKSDNEEQNDQDKYHNVDNSMALVLVETKETMTPSKDEDHHEDIYDTSMALVVVDSKVKEEKQDVSISNGNVKDALDALRHARESLQASIDMRRNVGSNIPQARLDRIAC</sequence>
<evidence type="ECO:0000256" key="1">
    <source>
        <dbReference type="SAM" id="Coils"/>
    </source>
</evidence>
<evidence type="ECO:0000313" key="5">
    <source>
        <dbReference type="Proteomes" id="UP000215914"/>
    </source>
</evidence>
<dbReference type="FunCoup" id="A0A251UC88">
    <property type="interactions" value="348"/>
</dbReference>
<evidence type="ECO:0000313" key="4">
    <source>
        <dbReference type="EMBL" id="OTG20699.1"/>
    </source>
</evidence>
<feature type="region of interest" description="Disordered" evidence="2">
    <location>
        <begin position="147"/>
        <end position="222"/>
    </location>
</feature>
<dbReference type="Gramene" id="mRNA:HanXRQr2_Chr07g0302991">
    <property type="protein sequence ID" value="mRNA:HanXRQr2_Chr07g0302991"/>
    <property type="gene ID" value="HanXRQr2_Chr07g0302991"/>
</dbReference>